<keyword evidence="3" id="KW-1185">Reference proteome</keyword>
<evidence type="ECO:0000313" key="2">
    <source>
        <dbReference type="EMBL" id="GFE50955.1"/>
    </source>
</evidence>
<comment type="caution">
    <text evidence="2">The sequence shown here is derived from an EMBL/GenBank/DDBJ whole genome shotgun (WGS) entry which is preliminary data.</text>
</comment>
<reference evidence="2 3" key="1">
    <citation type="submission" date="2019-12" db="EMBL/GenBank/DDBJ databases">
        <title>Roseobacter cerasinus sp. nov., isolated from seawater around aquaculture.</title>
        <authorList>
            <person name="Muramatsu S."/>
            <person name="Takabe Y."/>
            <person name="Mori K."/>
            <person name="Takaichi S."/>
            <person name="Hanada S."/>
        </authorList>
    </citation>
    <scope>NUCLEOTIDE SEQUENCE [LARGE SCALE GENOMIC DNA]</scope>
    <source>
        <strain evidence="2 3">AI77</strain>
    </source>
</reference>
<feature type="signal peptide" evidence="1">
    <location>
        <begin position="1"/>
        <end position="23"/>
    </location>
</feature>
<evidence type="ECO:0008006" key="4">
    <source>
        <dbReference type="Google" id="ProtNLM"/>
    </source>
</evidence>
<keyword evidence="1" id="KW-0732">Signal</keyword>
<evidence type="ECO:0000313" key="3">
    <source>
        <dbReference type="Proteomes" id="UP000436522"/>
    </source>
</evidence>
<proteinExistence type="predicted"/>
<sequence length="49" mass="5045">MHMKFISFVAGAAIILAGCAGQANYPLSGVAASTEDGVHFMSAPDVARY</sequence>
<accession>A0A640VVN3</accession>
<gene>
    <name evidence="2" type="ORF">So717_27080</name>
</gene>
<name>A0A640VVN3_9RHOB</name>
<evidence type="ECO:0000256" key="1">
    <source>
        <dbReference type="SAM" id="SignalP"/>
    </source>
</evidence>
<organism evidence="2 3">
    <name type="scientific">Roseobacter cerasinus</name>
    <dbReference type="NCBI Taxonomy" id="2602289"/>
    <lineage>
        <taxon>Bacteria</taxon>
        <taxon>Pseudomonadati</taxon>
        <taxon>Pseudomonadota</taxon>
        <taxon>Alphaproteobacteria</taxon>
        <taxon>Rhodobacterales</taxon>
        <taxon>Roseobacteraceae</taxon>
        <taxon>Roseobacter</taxon>
    </lineage>
</organism>
<dbReference type="PROSITE" id="PS51257">
    <property type="entry name" value="PROKAR_LIPOPROTEIN"/>
    <property type="match status" value="1"/>
</dbReference>
<protein>
    <recommendedName>
        <fullName evidence="4">Lipoprotein</fullName>
    </recommendedName>
</protein>
<dbReference type="EMBL" id="BLIV01000005">
    <property type="protein sequence ID" value="GFE50955.1"/>
    <property type="molecule type" value="Genomic_DNA"/>
</dbReference>
<feature type="chain" id="PRO_5024973937" description="Lipoprotein" evidence="1">
    <location>
        <begin position="24"/>
        <end position="49"/>
    </location>
</feature>
<dbReference type="AlphaFoldDB" id="A0A640VVN3"/>
<dbReference type="Proteomes" id="UP000436522">
    <property type="component" value="Unassembled WGS sequence"/>
</dbReference>